<dbReference type="AlphaFoldDB" id="A0A413B2S4"/>
<protein>
    <submittedName>
        <fullName evidence="1">Uncharacterized protein</fullName>
    </submittedName>
</protein>
<dbReference type="Proteomes" id="UP000285150">
    <property type="component" value="Unassembled WGS sequence"/>
</dbReference>
<accession>A0A413B2S4</accession>
<gene>
    <name evidence="1" type="ORF">DWV77_15650</name>
</gene>
<reference evidence="1 2" key="1">
    <citation type="submission" date="2018-08" db="EMBL/GenBank/DDBJ databases">
        <title>A genome reference for cultivated species of the human gut microbiota.</title>
        <authorList>
            <person name="Zou Y."/>
            <person name="Xue W."/>
            <person name="Luo G."/>
        </authorList>
    </citation>
    <scope>NUCLEOTIDE SEQUENCE [LARGE SCALE GENOMIC DNA]</scope>
    <source>
        <strain evidence="1 2">AF12-7</strain>
    </source>
</reference>
<evidence type="ECO:0000313" key="1">
    <source>
        <dbReference type="EMBL" id="RGW31806.1"/>
    </source>
</evidence>
<evidence type="ECO:0000313" key="2">
    <source>
        <dbReference type="Proteomes" id="UP000285150"/>
    </source>
</evidence>
<dbReference type="EMBL" id="QSAF01000027">
    <property type="protein sequence ID" value="RGW31806.1"/>
    <property type="molecule type" value="Genomic_DNA"/>
</dbReference>
<name>A0A413B2S4_BACSE</name>
<organism evidence="1 2">
    <name type="scientific">Bacteroides stercoris</name>
    <dbReference type="NCBI Taxonomy" id="46506"/>
    <lineage>
        <taxon>Bacteria</taxon>
        <taxon>Pseudomonadati</taxon>
        <taxon>Bacteroidota</taxon>
        <taxon>Bacteroidia</taxon>
        <taxon>Bacteroidales</taxon>
        <taxon>Bacteroidaceae</taxon>
        <taxon>Bacteroides</taxon>
    </lineage>
</organism>
<proteinExistence type="predicted"/>
<sequence>MAEDIKENEMQNGSPTLLRGLDAEGNSVVIPTRDLAGLIMSPYKIVSDIIHVPADKCLKIGSFSLDELGYGFSTINLSVHEYNYGGWGYRQASYLFNIANESADNTLHGTLYGCKTMFSEAYIKRLRSAFDRDGIFRDLYLDFNMECFVSIDAKVISWVNIEISDELNAGTVKNISHGTIQYLNQ</sequence>
<dbReference type="RefSeq" id="WP_117859178.1">
    <property type="nucleotide sequence ID" value="NZ_JAQCSR010000021.1"/>
</dbReference>
<comment type="caution">
    <text evidence="1">The sequence shown here is derived from an EMBL/GenBank/DDBJ whole genome shotgun (WGS) entry which is preliminary data.</text>
</comment>